<evidence type="ECO:0000256" key="5">
    <source>
        <dbReference type="ARBA" id="ARBA00023136"/>
    </source>
</evidence>
<feature type="transmembrane region" description="Helical" evidence="7">
    <location>
        <begin position="406"/>
        <end position="428"/>
    </location>
</feature>
<dbReference type="PANTHER" id="PTHR43791">
    <property type="entry name" value="PERMEASE-RELATED"/>
    <property type="match status" value="1"/>
</dbReference>
<feature type="transmembrane region" description="Helical" evidence="7">
    <location>
        <begin position="276"/>
        <end position="301"/>
    </location>
</feature>
<dbReference type="EMBL" id="JAEPRB010000016">
    <property type="protein sequence ID" value="KAG2226515.1"/>
    <property type="molecule type" value="Genomic_DNA"/>
</dbReference>
<protein>
    <recommendedName>
        <fullName evidence="8">Major facilitator superfamily (MFS) profile domain-containing protein</fullName>
    </recommendedName>
</protein>
<dbReference type="Pfam" id="PF07690">
    <property type="entry name" value="MFS_1"/>
    <property type="match status" value="1"/>
</dbReference>
<feature type="transmembrane region" description="Helical" evidence="7">
    <location>
        <begin position="321"/>
        <end position="342"/>
    </location>
</feature>
<keyword evidence="3 7" id="KW-0812">Transmembrane</keyword>
<dbReference type="InterPro" id="IPR011701">
    <property type="entry name" value="MFS"/>
</dbReference>
<keyword evidence="10" id="KW-1185">Reference proteome</keyword>
<keyword evidence="2" id="KW-0813">Transport</keyword>
<dbReference type="GO" id="GO:0016020">
    <property type="term" value="C:membrane"/>
    <property type="evidence" value="ECO:0007669"/>
    <property type="project" value="UniProtKB-SubCell"/>
</dbReference>
<feature type="transmembrane region" description="Helical" evidence="7">
    <location>
        <begin position="41"/>
        <end position="58"/>
    </location>
</feature>
<dbReference type="AlphaFoldDB" id="A0A8H7SDA9"/>
<feature type="region of interest" description="Disordered" evidence="6">
    <location>
        <begin position="1"/>
        <end position="25"/>
    </location>
</feature>
<comment type="caution">
    <text evidence="9">The sequence shown here is derived from an EMBL/GenBank/DDBJ whole genome shotgun (WGS) entry which is preliminary data.</text>
</comment>
<feature type="region of interest" description="Disordered" evidence="6">
    <location>
        <begin position="473"/>
        <end position="496"/>
    </location>
</feature>
<evidence type="ECO:0000256" key="1">
    <source>
        <dbReference type="ARBA" id="ARBA00004141"/>
    </source>
</evidence>
<feature type="transmembrane region" description="Helical" evidence="7">
    <location>
        <begin position="440"/>
        <end position="459"/>
    </location>
</feature>
<sequence>ETNDEDQNNNNNNRGNNKNDHETKTSKFIYSPEEKKLLRKINLTTIPFICTVAFLQYLDKISLNYSVAMGLYEDTNTTSGDLSWLGAIFYLGYLLFQIPNQYFLQRYSISKYLGTCLILWGAVLTCTSLAKNFHQLLVLRFLQGFFEAAAYPCLQLLISTVYRRSGGEQVTLFGIMLCTNSFATTIGGLIGFGFLSLNGINGLSGWKWCMIILGSVTMIVGVITFLILPDRAESRWYRLTAIEMDIVEDRIRDNTIVKSKIIKWNHIFEALREARFYCYILISFLTHLLNGCVTIFSTTIIKSMGFSVSYIFTQFNINMESILLNIPTGVTAILLVLLSVYLSRRFDSNSYVGAFMCCITFIGVLLLTVLPEGVYMLIGIFLSNIGSVSTLVLSSISNNVSGYTKIVFYNGSYLIAFCLGNFLGPLLIFPHEAPRYLTGMSIYMASMLISAILFLYARWTCVRDNRYRQQLNAENKIPSEQQTTSTIDKNQQGGDLTDKQDLRFMYRP</sequence>
<dbReference type="PANTHER" id="PTHR43791:SF36">
    <property type="entry name" value="TRANSPORTER, PUTATIVE (AFU_ORTHOLOGUE AFUA_6G08340)-RELATED"/>
    <property type="match status" value="1"/>
</dbReference>
<organism evidence="9 10">
    <name type="scientific">Circinella minor</name>
    <dbReference type="NCBI Taxonomy" id="1195481"/>
    <lineage>
        <taxon>Eukaryota</taxon>
        <taxon>Fungi</taxon>
        <taxon>Fungi incertae sedis</taxon>
        <taxon>Mucoromycota</taxon>
        <taxon>Mucoromycotina</taxon>
        <taxon>Mucoromycetes</taxon>
        <taxon>Mucorales</taxon>
        <taxon>Lichtheimiaceae</taxon>
        <taxon>Circinella</taxon>
    </lineage>
</organism>
<feature type="transmembrane region" description="Helical" evidence="7">
    <location>
        <begin position="170"/>
        <end position="193"/>
    </location>
</feature>
<dbReference type="PROSITE" id="PS50850">
    <property type="entry name" value="MFS"/>
    <property type="match status" value="1"/>
</dbReference>
<keyword evidence="4 7" id="KW-1133">Transmembrane helix</keyword>
<evidence type="ECO:0000256" key="7">
    <source>
        <dbReference type="SAM" id="Phobius"/>
    </source>
</evidence>
<feature type="non-terminal residue" evidence="9">
    <location>
        <position position="1"/>
    </location>
</feature>
<feature type="transmembrane region" description="Helical" evidence="7">
    <location>
        <begin position="349"/>
        <end position="368"/>
    </location>
</feature>
<feature type="transmembrane region" description="Helical" evidence="7">
    <location>
        <begin position="205"/>
        <end position="228"/>
    </location>
</feature>
<gene>
    <name evidence="9" type="ORF">INT45_014259</name>
</gene>
<evidence type="ECO:0000313" key="10">
    <source>
        <dbReference type="Proteomes" id="UP000646827"/>
    </source>
</evidence>
<keyword evidence="5 7" id="KW-0472">Membrane</keyword>
<dbReference type="OrthoDB" id="2240873at2759"/>
<evidence type="ECO:0000256" key="4">
    <source>
        <dbReference type="ARBA" id="ARBA00022989"/>
    </source>
</evidence>
<reference evidence="9 10" key="1">
    <citation type="submission" date="2020-12" db="EMBL/GenBank/DDBJ databases">
        <title>Metabolic potential, ecology and presence of endohyphal bacteria is reflected in genomic diversity of Mucoromycotina.</title>
        <authorList>
            <person name="Muszewska A."/>
            <person name="Okrasinska A."/>
            <person name="Steczkiewicz K."/>
            <person name="Drgas O."/>
            <person name="Orlowska M."/>
            <person name="Perlinska-Lenart U."/>
            <person name="Aleksandrzak-Piekarczyk T."/>
            <person name="Szatraj K."/>
            <person name="Zielenkiewicz U."/>
            <person name="Pilsyk S."/>
            <person name="Malc E."/>
            <person name="Mieczkowski P."/>
            <person name="Kruszewska J.S."/>
            <person name="Biernat P."/>
            <person name="Pawlowska J."/>
        </authorList>
    </citation>
    <scope>NUCLEOTIDE SEQUENCE [LARGE SCALE GENOMIC DNA]</scope>
    <source>
        <strain evidence="9 10">CBS 142.35</strain>
    </source>
</reference>
<accession>A0A8H7SDA9</accession>
<comment type="subcellular location">
    <subcellularLocation>
        <location evidence="1">Membrane</location>
        <topology evidence="1">Multi-pass membrane protein</topology>
    </subcellularLocation>
</comment>
<feature type="transmembrane region" description="Helical" evidence="7">
    <location>
        <begin position="82"/>
        <end position="100"/>
    </location>
</feature>
<evidence type="ECO:0000256" key="3">
    <source>
        <dbReference type="ARBA" id="ARBA00022692"/>
    </source>
</evidence>
<dbReference type="GO" id="GO:0022857">
    <property type="term" value="F:transmembrane transporter activity"/>
    <property type="evidence" value="ECO:0007669"/>
    <property type="project" value="InterPro"/>
</dbReference>
<dbReference type="Gene3D" id="1.20.1250.20">
    <property type="entry name" value="MFS general substrate transporter like domains"/>
    <property type="match status" value="2"/>
</dbReference>
<evidence type="ECO:0000256" key="6">
    <source>
        <dbReference type="SAM" id="MobiDB-lite"/>
    </source>
</evidence>
<evidence type="ECO:0000313" key="9">
    <source>
        <dbReference type="EMBL" id="KAG2226515.1"/>
    </source>
</evidence>
<evidence type="ECO:0000256" key="2">
    <source>
        <dbReference type="ARBA" id="ARBA00022448"/>
    </source>
</evidence>
<dbReference type="Proteomes" id="UP000646827">
    <property type="component" value="Unassembled WGS sequence"/>
</dbReference>
<dbReference type="InterPro" id="IPR020846">
    <property type="entry name" value="MFS_dom"/>
</dbReference>
<feature type="compositionally biased region" description="Polar residues" evidence="6">
    <location>
        <begin position="473"/>
        <end position="494"/>
    </location>
</feature>
<dbReference type="SUPFAM" id="SSF103473">
    <property type="entry name" value="MFS general substrate transporter"/>
    <property type="match status" value="1"/>
</dbReference>
<evidence type="ECO:0000259" key="8">
    <source>
        <dbReference type="PROSITE" id="PS50850"/>
    </source>
</evidence>
<proteinExistence type="predicted"/>
<feature type="domain" description="Major facilitator superfamily (MFS) profile" evidence="8">
    <location>
        <begin position="45"/>
        <end position="463"/>
    </location>
</feature>
<name>A0A8H7SDA9_9FUNG</name>
<dbReference type="InterPro" id="IPR036259">
    <property type="entry name" value="MFS_trans_sf"/>
</dbReference>
<feature type="transmembrane region" description="Helical" evidence="7">
    <location>
        <begin position="374"/>
        <end position="394"/>
    </location>
</feature>